<dbReference type="InterPro" id="IPR051909">
    <property type="entry name" value="MFP_Cation_Efflux"/>
</dbReference>
<dbReference type="GO" id="GO:0022857">
    <property type="term" value="F:transmembrane transporter activity"/>
    <property type="evidence" value="ECO:0007669"/>
    <property type="project" value="InterPro"/>
</dbReference>
<dbReference type="AlphaFoldDB" id="A0A212SB29"/>
<dbReference type="PANTHER" id="PTHR30097">
    <property type="entry name" value="CATION EFFLUX SYSTEM PROTEIN CUSB"/>
    <property type="match status" value="1"/>
</dbReference>
<dbReference type="InterPro" id="IPR006143">
    <property type="entry name" value="RND_pump_MFP"/>
</dbReference>
<proteinExistence type="inferred from homology"/>
<evidence type="ECO:0000259" key="6">
    <source>
        <dbReference type="Pfam" id="PF25975"/>
    </source>
</evidence>
<comment type="similarity">
    <text evidence="1">Belongs to the membrane fusion protein (MFP) (TC 8.A.1) family.</text>
</comment>
<dbReference type="Gene3D" id="2.40.420.20">
    <property type="match status" value="1"/>
</dbReference>
<dbReference type="NCBIfam" id="TIGR01730">
    <property type="entry name" value="RND_mfp"/>
    <property type="match status" value="1"/>
</dbReference>
<evidence type="ECO:0000256" key="1">
    <source>
        <dbReference type="ARBA" id="ARBA00009477"/>
    </source>
</evidence>
<dbReference type="PANTHER" id="PTHR30097:SF15">
    <property type="entry name" value="CATION EFFLUX SYSTEM PROTEIN CUSB"/>
    <property type="match status" value="1"/>
</dbReference>
<dbReference type="SUPFAM" id="SSF111369">
    <property type="entry name" value="HlyD-like secretion proteins"/>
    <property type="match status" value="1"/>
</dbReference>
<dbReference type="GO" id="GO:0046914">
    <property type="term" value="F:transition metal ion binding"/>
    <property type="evidence" value="ECO:0007669"/>
    <property type="project" value="TreeGrafter"/>
</dbReference>
<sequence>MEWRAPRDGILFERNAVEGMKADPGQQLFKIVDMTSVWALVDVPERDSARIKPGQKVSIQARGMTDRAFSGVVSLVYPQINKETRTARVRVELQNPELALKPDMYVDAEIAADEGGKVVTVPDSAVIDSGLKQLVLLDLGDGRFEPRQVKTGRRGDGEVEIREGVAEGDKVVTSANFLIDAESNLKTALKGLTGETK</sequence>
<dbReference type="FunFam" id="2.40.30.170:FF:000010">
    <property type="entry name" value="Efflux RND transporter periplasmic adaptor subunit"/>
    <property type="match status" value="1"/>
</dbReference>
<dbReference type="Pfam" id="PF25954">
    <property type="entry name" value="Beta-barrel_RND_2"/>
    <property type="match status" value="1"/>
</dbReference>
<dbReference type="EMBL" id="FYDG01000022">
    <property type="protein sequence ID" value="SNB82703.1"/>
    <property type="molecule type" value="Genomic_DNA"/>
</dbReference>
<dbReference type="Pfam" id="PF25975">
    <property type="entry name" value="CzcB_C"/>
    <property type="match status" value="1"/>
</dbReference>
<keyword evidence="8" id="KW-1185">Reference proteome</keyword>
<accession>A0A212SB29</accession>
<feature type="domain" description="CzcB-like C-terminal circularly permuted SH3-like" evidence="6">
    <location>
        <begin position="119"/>
        <end position="179"/>
    </location>
</feature>
<dbReference type="Proteomes" id="UP000198418">
    <property type="component" value="Unassembled WGS sequence"/>
</dbReference>
<gene>
    <name evidence="7" type="ORF">SAMN06265338_1227</name>
</gene>
<organism evidence="7 8">
    <name type="scientific">Rhodoblastus acidophilus</name>
    <name type="common">Rhodopseudomonas acidophila</name>
    <dbReference type="NCBI Taxonomy" id="1074"/>
    <lineage>
        <taxon>Bacteria</taxon>
        <taxon>Pseudomonadati</taxon>
        <taxon>Pseudomonadota</taxon>
        <taxon>Alphaproteobacteria</taxon>
        <taxon>Hyphomicrobiales</taxon>
        <taxon>Rhodoblastaceae</taxon>
        <taxon>Rhodoblastus</taxon>
    </lineage>
</organism>
<evidence type="ECO:0000259" key="5">
    <source>
        <dbReference type="Pfam" id="PF25954"/>
    </source>
</evidence>
<evidence type="ECO:0000256" key="3">
    <source>
        <dbReference type="ARBA" id="ARBA00022729"/>
    </source>
</evidence>
<keyword evidence="4" id="KW-0406">Ion transport</keyword>
<keyword evidence="3" id="KW-0732">Signal</keyword>
<dbReference type="InterPro" id="IPR058792">
    <property type="entry name" value="Beta-barrel_RND_2"/>
</dbReference>
<name>A0A212SB29_RHOAC</name>
<reference evidence="8" key="1">
    <citation type="submission" date="2017-06" db="EMBL/GenBank/DDBJ databases">
        <authorList>
            <person name="Varghese N."/>
            <person name="Submissions S."/>
        </authorList>
    </citation>
    <scope>NUCLEOTIDE SEQUENCE [LARGE SCALE GENOMIC DNA]</scope>
    <source>
        <strain evidence="8">DSM 137</strain>
    </source>
</reference>
<dbReference type="RefSeq" id="WP_338064201.1">
    <property type="nucleotide sequence ID" value="NZ_FYDG01000022.1"/>
</dbReference>
<dbReference type="GO" id="GO:0060003">
    <property type="term" value="P:copper ion export"/>
    <property type="evidence" value="ECO:0007669"/>
    <property type="project" value="TreeGrafter"/>
</dbReference>
<feature type="domain" description="CusB-like beta-barrel" evidence="5">
    <location>
        <begin position="36"/>
        <end position="112"/>
    </location>
</feature>
<keyword evidence="2" id="KW-0813">Transport</keyword>
<evidence type="ECO:0000313" key="7">
    <source>
        <dbReference type="EMBL" id="SNB82703.1"/>
    </source>
</evidence>
<dbReference type="GO" id="GO:0015679">
    <property type="term" value="P:plasma membrane copper ion transport"/>
    <property type="evidence" value="ECO:0007669"/>
    <property type="project" value="TreeGrafter"/>
</dbReference>
<dbReference type="FunFam" id="2.40.420.20:FF:000003">
    <property type="entry name" value="Cation efflux system protein cusB"/>
    <property type="match status" value="1"/>
</dbReference>
<protein>
    <submittedName>
        <fullName evidence="7">RND family efflux transporter, MFP subunit</fullName>
    </submittedName>
</protein>
<dbReference type="Gene3D" id="2.40.30.170">
    <property type="match status" value="1"/>
</dbReference>
<evidence type="ECO:0000256" key="4">
    <source>
        <dbReference type="ARBA" id="ARBA00023065"/>
    </source>
</evidence>
<evidence type="ECO:0000313" key="8">
    <source>
        <dbReference type="Proteomes" id="UP000198418"/>
    </source>
</evidence>
<dbReference type="GO" id="GO:0030288">
    <property type="term" value="C:outer membrane-bounded periplasmic space"/>
    <property type="evidence" value="ECO:0007669"/>
    <property type="project" value="TreeGrafter"/>
</dbReference>
<dbReference type="GO" id="GO:0016020">
    <property type="term" value="C:membrane"/>
    <property type="evidence" value="ECO:0007669"/>
    <property type="project" value="InterPro"/>
</dbReference>
<dbReference type="InterPro" id="IPR058649">
    <property type="entry name" value="CzcB_C"/>
</dbReference>
<evidence type="ECO:0000256" key="2">
    <source>
        <dbReference type="ARBA" id="ARBA00022448"/>
    </source>
</evidence>